<feature type="compositionally biased region" description="Basic and acidic residues" evidence="11">
    <location>
        <begin position="381"/>
        <end position="396"/>
    </location>
</feature>
<dbReference type="GO" id="GO:0005737">
    <property type="term" value="C:cytoplasm"/>
    <property type="evidence" value="ECO:0007669"/>
    <property type="project" value="UniProtKB-SubCell"/>
</dbReference>
<feature type="region of interest" description="Disordered" evidence="11">
    <location>
        <begin position="94"/>
        <end position="122"/>
    </location>
</feature>
<accession>A0A6A6NDP0</accession>
<organism evidence="12 13">
    <name type="scientific">Hevea brasiliensis</name>
    <name type="common">Para rubber tree</name>
    <name type="synonym">Siphonia brasiliensis</name>
    <dbReference type="NCBI Taxonomy" id="3981"/>
    <lineage>
        <taxon>Eukaryota</taxon>
        <taxon>Viridiplantae</taxon>
        <taxon>Streptophyta</taxon>
        <taxon>Embryophyta</taxon>
        <taxon>Tracheophyta</taxon>
        <taxon>Spermatophyta</taxon>
        <taxon>Magnoliopsida</taxon>
        <taxon>eudicotyledons</taxon>
        <taxon>Gunneridae</taxon>
        <taxon>Pentapetalae</taxon>
        <taxon>rosids</taxon>
        <taxon>fabids</taxon>
        <taxon>Malpighiales</taxon>
        <taxon>Euphorbiaceae</taxon>
        <taxon>Crotonoideae</taxon>
        <taxon>Micrandreae</taxon>
        <taxon>Hevea</taxon>
    </lineage>
</organism>
<dbReference type="EMBL" id="JAAGAX010000002">
    <property type="protein sequence ID" value="KAF2322963.1"/>
    <property type="molecule type" value="Genomic_DNA"/>
</dbReference>
<comment type="function">
    <text evidence="10">Protein associated with the U5 snRNP, during its maturation and its post-splicing recycling and which is required for spliceosomal tri-snRNP complex assembly in the nucleus. Has a molecular sequestering activity and transiently hinders SNRNP200 binding sites for constitutive splicing factors that intervene later during the assembly of the spliceosome and splicing. Together with its molecular sequestering activity, may also function as a molecular adapter and placeholder, coordinating the assembly of the U5 snRNP and its association with the U4/U6 di-snRNP.</text>
</comment>
<keyword evidence="5" id="KW-0507">mRNA processing</keyword>
<comment type="similarity">
    <text evidence="3">Belongs to the TSSC4 family.</text>
</comment>
<feature type="region of interest" description="Disordered" evidence="11">
    <location>
        <begin position="237"/>
        <end position="295"/>
    </location>
</feature>
<evidence type="ECO:0000256" key="8">
    <source>
        <dbReference type="ARBA" id="ARBA00023242"/>
    </source>
</evidence>
<protein>
    <recommendedName>
        <fullName evidence="9">U5 small nuclear ribonucleoprotein TSSC4</fullName>
    </recommendedName>
</protein>
<keyword evidence="4" id="KW-0963">Cytoplasm</keyword>
<name>A0A6A6NDP0_HEVBR</name>
<feature type="region of interest" description="Disordered" evidence="11">
    <location>
        <begin position="370"/>
        <end position="450"/>
    </location>
</feature>
<dbReference type="Pfam" id="PF15264">
    <property type="entry name" value="TSSC4"/>
    <property type="match status" value="1"/>
</dbReference>
<dbReference type="GO" id="GO:0008380">
    <property type="term" value="P:RNA splicing"/>
    <property type="evidence" value="ECO:0007669"/>
    <property type="project" value="UniProtKB-KW"/>
</dbReference>
<evidence type="ECO:0000313" key="12">
    <source>
        <dbReference type="EMBL" id="KAF2322963.1"/>
    </source>
</evidence>
<dbReference type="GO" id="GO:0006397">
    <property type="term" value="P:mRNA processing"/>
    <property type="evidence" value="ECO:0007669"/>
    <property type="project" value="UniProtKB-KW"/>
</dbReference>
<evidence type="ECO:0000256" key="6">
    <source>
        <dbReference type="ARBA" id="ARBA00022728"/>
    </source>
</evidence>
<keyword evidence="13" id="KW-1185">Reference proteome</keyword>
<evidence type="ECO:0000313" key="13">
    <source>
        <dbReference type="Proteomes" id="UP000467840"/>
    </source>
</evidence>
<evidence type="ECO:0000256" key="11">
    <source>
        <dbReference type="SAM" id="MobiDB-lite"/>
    </source>
</evidence>
<feature type="compositionally biased region" description="Basic and acidic residues" evidence="11">
    <location>
        <begin position="237"/>
        <end position="249"/>
    </location>
</feature>
<dbReference type="GO" id="GO:0005681">
    <property type="term" value="C:spliceosomal complex"/>
    <property type="evidence" value="ECO:0007669"/>
    <property type="project" value="UniProtKB-KW"/>
</dbReference>
<evidence type="ECO:0000256" key="1">
    <source>
        <dbReference type="ARBA" id="ARBA00004123"/>
    </source>
</evidence>
<dbReference type="PANTHER" id="PTHR13445">
    <property type="entry name" value="TUMOR SUPPRESSING SUBTRANSFERABLE CANDIDATE 4 TSSC4"/>
    <property type="match status" value="1"/>
</dbReference>
<dbReference type="Proteomes" id="UP000467840">
    <property type="component" value="Chromosome 11"/>
</dbReference>
<keyword evidence="6" id="KW-0747">Spliceosome</keyword>
<proteinExistence type="inferred from homology"/>
<dbReference type="AlphaFoldDB" id="A0A6A6NDP0"/>
<feature type="compositionally biased region" description="Acidic residues" evidence="11">
    <location>
        <begin position="408"/>
        <end position="424"/>
    </location>
</feature>
<comment type="subcellular location">
    <subcellularLocation>
        <location evidence="2">Cytoplasm</location>
    </subcellularLocation>
    <subcellularLocation>
        <location evidence="1">Nucleus</location>
    </subcellularLocation>
</comment>
<evidence type="ECO:0000256" key="5">
    <source>
        <dbReference type="ARBA" id="ARBA00022664"/>
    </source>
</evidence>
<evidence type="ECO:0000256" key="3">
    <source>
        <dbReference type="ARBA" id="ARBA00010362"/>
    </source>
</evidence>
<dbReference type="PANTHER" id="PTHR13445:SF3">
    <property type="entry name" value="U5 SMALL NUCLEAR RIBONUCLEOPROTEIN TSSC4"/>
    <property type="match status" value="1"/>
</dbReference>
<sequence>MEDSFRVRVDKAFGSLAASSSSSSSTTAASSNLTSLWCLADDEIERTEWNRDKDNSEPETLTDSFLFKKEFFSGNRENSDVDFRLELEKDLDDLDDDFDDEQSVSSSSRSAKPKPDDYNDEEWEIKNSIGLDCTLDYEEEEDQYDKVAVGKEKAGDRLYMKEVTDYGIEVDSNNELPDSIRDIPRDPRANLIAAKIRLKEDAEAAIKMDSLRVSEQDLLAIADNQVKVSEDGNLKSILKRRDDDSDSKSRNNQLDSKSQKRVRFDPECKDDFDEESDGIRGTHMETDSVDESLVYPLPSDYPSGIPDYMRNPSKYTRYTFDSSSDVDEQSNRQAFMDFLKMLKKSNTTESQPDDAPFDLPKSLTFIPKRKALDTETVNNHSESKQNQDEASKESMLRRGLPICIAASDTEDGETCDMEEDEPETAAERKNSSQKSGRKYRTKATLENESI</sequence>
<gene>
    <name evidence="12" type="ORF">GH714_032475</name>
</gene>
<evidence type="ECO:0000256" key="7">
    <source>
        <dbReference type="ARBA" id="ARBA00023187"/>
    </source>
</evidence>
<evidence type="ECO:0000256" key="10">
    <source>
        <dbReference type="ARBA" id="ARBA00045970"/>
    </source>
</evidence>
<reference evidence="12 13" key="1">
    <citation type="journal article" date="2020" name="Mol. Plant">
        <title>The Chromosome-Based Rubber Tree Genome Provides New Insights into Spurge Genome Evolution and Rubber Biosynthesis.</title>
        <authorList>
            <person name="Liu J."/>
            <person name="Shi C."/>
            <person name="Shi C.C."/>
            <person name="Li W."/>
            <person name="Zhang Q.J."/>
            <person name="Zhang Y."/>
            <person name="Li K."/>
            <person name="Lu H.F."/>
            <person name="Shi C."/>
            <person name="Zhu S.T."/>
            <person name="Xiao Z.Y."/>
            <person name="Nan H."/>
            <person name="Yue Y."/>
            <person name="Zhu X.G."/>
            <person name="Wu Y."/>
            <person name="Hong X.N."/>
            <person name="Fan G.Y."/>
            <person name="Tong Y."/>
            <person name="Zhang D."/>
            <person name="Mao C.L."/>
            <person name="Liu Y.L."/>
            <person name="Hao S.J."/>
            <person name="Liu W.Q."/>
            <person name="Lv M.Q."/>
            <person name="Zhang H.B."/>
            <person name="Liu Y."/>
            <person name="Hu-Tang G.R."/>
            <person name="Wang J.P."/>
            <person name="Wang J.H."/>
            <person name="Sun Y.H."/>
            <person name="Ni S.B."/>
            <person name="Chen W.B."/>
            <person name="Zhang X.C."/>
            <person name="Jiao Y.N."/>
            <person name="Eichler E.E."/>
            <person name="Li G.H."/>
            <person name="Liu X."/>
            <person name="Gao L.Z."/>
        </authorList>
    </citation>
    <scope>NUCLEOTIDE SEQUENCE [LARGE SCALE GENOMIC DNA]</scope>
    <source>
        <strain evidence="13">cv. GT1</strain>
        <tissue evidence="12">Leaf</tissue>
    </source>
</reference>
<dbReference type="InterPro" id="IPR029338">
    <property type="entry name" value="TSSC4"/>
</dbReference>
<keyword evidence="8" id="KW-0539">Nucleus</keyword>
<keyword evidence="7" id="KW-0508">mRNA splicing</keyword>
<evidence type="ECO:0000256" key="4">
    <source>
        <dbReference type="ARBA" id="ARBA00022490"/>
    </source>
</evidence>
<evidence type="ECO:0000256" key="9">
    <source>
        <dbReference type="ARBA" id="ARBA00035304"/>
    </source>
</evidence>
<comment type="caution">
    <text evidence="12">The sequence shown here is derived from an EMBL/GenBank/DDBJ whole genome shotgun (WGS) entry which is preliminary data.</text>
</comment>
<evidence type="ECO:0000256" key="2">
    <source>
        <dbReference type="ARBA" id="ARBA00004496"/>
    </source>
</evidence>
<feature type="compositionally biased region" description="Basic and acidic residues" evidence="11">
    <location>
        <begin position="277"/>
        <end position="286"/>
    </location>
</feature>